<dbReference type="InterPro" id="IPR016024">
    <property type="entry name" value="ARM-type_fold"/>
</dbReference>
<dbReference type="InterPro" id="IPR022577">
    <property type="entry name" value="TBCD_C"/>
</dbReference>
<organism evidence="7 8">
    <name type="scientific">Octopus vulgaris</name>
    <name type="common">Common octopus</name>
    <dbReference type="NCBI Taxonomy" id="6645"/>
    <lineage>
        <taxon>Eukaryota</taxon>
        <taxon>Metazoa</taxon>
        <taxon>Spiralia</taxon>
        <taxon>Lophotrochozoa</taxon>
        <taxon>Mollusca</taxon>
        <taxon>Cephalopoda</taxon>
        <taxon>Coleoidea</taxon>
        <taxon>Octopodiformes</taxon>
        <taxon>Octopoda</taxon>
        <taxon>Incirrata</taxon>
        <taxon>Octopodidae</taxon>
        <taxon>Octopus</taxon>
    </lineage>
</organism>
<dbReference type="GO" id="GO:0016328">
    <property type="term" value="C:lateral plasma membrane"/>
    <property type="evidence" value="ECO:0007669"/>
    <property type="project" value="TreeGrafter"/>
</dbReference>
<feature type="domain" description="Tubulin-folding cofactor D C-terminal" evidence="5">
    <location>
        <begin position="940"/>
        <end position="1123"/>
    </location>
</feature>
<dbReference type="AlphaFoldDB" id="A0AA36F1S1"/>
<dbReference type="GO" id="GO:0048487">
    <property type="term" value="F:beta-tubulin binding"/>
    <property type="evidence" value="ECO:0007669"/>
    <property type="project" value="InterPro"/>
</dbReference>
<dbReference type="GO" id="GO:0007021">
    <property type="term" value="P:tubulin complex assembly"/>
    <property type="evidence" value="ECO:0007669"/>
    <property type="project" value="InterPro"/>
</dbReference>
<dbReference type="PANTHER" id="PTHR12658:SF0">
    <property type="entry name" value="TUBULIN-SPECIFIC CHAPERONE D"/>
    <property type="match status" value="1"/>
</dbReference>
<dbReference type="GO" id="GO:0007023">
    <property type="term" value="P:post-chaperonin tubulin folding pathway"/>
    <property type="evidence" value="ECO:0007669"/>
    <property type="project" value="InterPro"/>
</dbReference>
<gene>
    <name evidence="7" type="ORF">OCTVUL_1B011968</name>
</gene>
<reference evidence="7" key="1">
    <citation type="submission" date="2023-08" db="EMBL/GenBank/DDBJ databases">
        <authorList>
            <person name="Alioto T."/>
            <person name="Alioto T."/>
            <person name="Gomez Garrido J."/>
        </authorList>
    </citation>
    <scope>NUCLEOTIDE SEQUENCE</scope>
</reference>
<dbReference type="Pfam" id="PF12612">
    <property type="entry name" value="TFCD_C"/>
    <property type="match status" value="1"/>
</dbReference>
<dbReference type="EMBL" id="OX597818">
    <property type="protein sequence ID" value="CAI9722451.1"/>
    <property type="molecule type" value="Genomic_DNA"/>
</dbReference>
<dbReference type="GO" id="GO:0000226">
    <property type="term" value="P:microtubule cytoskeleton organization"/>
    <property type="evidence" value="ECO:0007669"/>
    <property type="project" value="TreeGrafter"/>
</dbReference>
<feature type="domain" description="Tubulin-folding cofactor D ARM repeats" evidence="6">
    <location>
        <begin position="332"/>
        <end position="571"/>
    </location>
</feature>
<evidence type="ECO:0000256" key="2">
    <source>
        <dbReference type="ARBA" id="ARBA00015003"/>
    </source>
</evidence>
<dbReference type="SUPFAM" id="SSF48371">
    <property type="entry name" value="ARM repeat"/>
    <property type="match status" value="2"/>
</dbReference>
<protein>
    <recommendedName>
        <fullName evidence="2">Tubulin-specific chaperone D</fullName>
    </recommendedName>
</protein>
<dbReference type="InterPro" id="IPR058033">
    <property type="entry name" value="ARM_TBCD_2nd"/>
</dbReference>
<accession>A0AA36F1S1</accession>
<dbReference type="PROSITE" id="PS50077">
    <property type="entry name" value="HEAT_REPEAT"/>
    <property type="match status" value="1"/>
</dbReference>
<name>A0AA36F1S1_OCTVU</name>
<evidence type="ECO:0000313" key="8">
    <source>
        <dbReference type="Proteomes" id="UP001162480"/>
    </source>
</evidence>
<evidence type="ECO:0000313" key="7">
    <source>
        <dbReference type="EMBL" id="CAI9722451.1"/>
    </source>
</evidence>
<keyword evidence="8" id="KW-1185">Reference proteome</keyword>
<dbReference type="InterPro" id="IPR011989">
    <property type="entry name" value="ARM-like"/>
</dbReference>
<evidence type="ECO:0000256" key="4">
    <source>
        <dbReference type="PROSITE-ProRule" id="PRU00103"/>
    </source>
</evidence>
<dbReference type="Pfam" id="PF23579">
    <property type="entry name" value="ARM_TBCD"/>
    <property type="match status" value="1"/>
</dbReference>
<dbReference type="GO" id="GO:0005096">
    <property type="term" value="F:GTPase activator activity"/>
    <property type="evidence" value="ECO:0007669"/>
    <property type="project" value="InterPro"/>
</dbReference>
<keyword evidence="3" id="KW-0143">Chaperone</keyword>
<dbReference type="GO" id="GO:0070830">
    <property type="term" value="P:bicellular tight junction assembly"/>
    <property type="evidence" value="ECO:0007669"/>
    <property type="project" value="TreeGrafter"/>
</dbReference>
<proteinExistence type="inferred from homology"/>
<evidence type="ECO:0000256" key="1">
    <source>
        <dbReference type="ARBA" id="ARBA00006853"/>
    </source>
</evidence>
<dbReference type="InterPro" id="IPR033162">
    <property type="entry name" value="TBCD"/>
</dbReference>
<dbReference type="Gene3D" id="1.25.10.10">
    <property type="entry name" value="Leucine-rich Repeat Variant"/>
    <property type="match status" value="2"/>
</dbReference>
<sequence>MEEKDCKLKEIHIHLRNFNVGKRRLNKGHNSKAGRVISLESYVTITKMASSDVGGQCDKSEEDVAERRCLHMEKFVEATVLKDMLDELKNVGEDIRAQEVALQNFKAIIDRYQLQPAVMDPYLEGYINQLMGYIKDPNSSKVLFRLSFQHLYLISKMRSQKLLARYLPHEVTDLPFALKLLQAQDTEDRTTWETRYMLLLWLSIACMIPFDLNRLDTMTDGTKSVMDQILELSQSYVCKSDKCRDAAVYLLAKFMTRDDVKKKHLSSYLDWTCKIMHSSKLEEMDGKNPVVGIIWNLALLLKYGKREDLLEHAGYLLKNFSACSLSFTGDTLMRKAKIKFLQRLGLIFLKSRVASWRYARGCRSIAVNLATDVKMSSVQPAFVDTPTESEDNEEYDIPEEMEEIIEQLLNGLKDNDTVVRWSAAKGIGRITGRLPKELADEVVGSILVLFSNMEGEFAWHGGCMALAELGRRGLLLPQRLPEVMSVVREALRYDVRHGKTSVGAPVRDAACYISWSFARAYDPMEMSPYVQQLASSLLIAAVFDRQSCIRKAAAAAFQENVGRQGSFPHGIDIVTVVDYYSVGSLQNCYLNLSIILAQYPEYRFHLIDHLVDIKIMHWDVAIRKLTAKALKLLVPFAPDYMAETVLPKVLSLTHVHDLTTQQGAILAVGEVTCGLASYGEKEGQRSIEDILGETTVECLRALVEKLEEAHSFRGVGGEHLQQTVANYIQNLSLAKLPFHNLPIIDVWQQFLFECLCKDQLEVQTAALECFPIFVFEYYQSRDGEVRTEKRDALLEHCVQELTSDWDYRRMSHALALGKLPLILIKGKLDYILPSLCSAAELSDKPELWAEARSDAVKAINSLCLTVEIQQDGPSHTYICKDNLNLIYETFFDAIKDYTIDKRCGDIGAFVREAAMQSLHDLTCKITDVQPAMLSKDIVERTICSFAQQACEKIDRTRALASNLFLQLLHHTPPVPYIPQRDFLLETFTKDRISNMRWHIQSDSFDLFASLLTIEVFSYHVLLGFIQSAGGLSQSLCVHSTKALDSYMQSEIVKDPKLTFFRKNLIEIFQTYQKVDRVTVPMLNLLGQLFDRQVFINYCKQPENEIFLKELLSLTKTEVSKSLQHNKLSSSIKVLCGLLQFSEPLRKDCLKQLGIFLCHQYPKIRLNTANELYDTLLLYDDILPEEHADDCMELIGETKWDQSREEIRSVRNQLWEMMDITPPVKKTASQS</sequence>
<dbReference type="Proteomes" id="UP001162480">
    <property type="component" value="Chromosome 5"/>
</dbReference>
<dbReference type="GO" id="GO:0034333">
    <property type="term" value="P:adherens junction assembly"/>
    <property type="evidence" value="ECO:0007669"/>
    <property type="project" value="TreeGrafter"/>
</dbReference>
<evidence type="ECO:0000259" key="5">
    <source>
        <dbReference type="Pfam" id="PF12612"/>
    </source>
</evidence>
<dbReference type="InterPro" id="IPR021133">
    <property type="entry name" value="HEAT_type_2"/>
</dbReference>
<evidence type="ECO:0000259" key="6">
    <source>
        <dbReference type="Pfam" id="PF25767"/>
    </source>
</evidence>
<dbReference type="PANTHER" id="PTHR12658">
    <property type="entry name" value="BETA-TUBULIN COFACTOR D"/>
    <property type="match status" value="1"/>
</dbReference>
<feature type="repeat" description="HEAT" evidence="4">
    <location>
        <begin position="404"/>
        <end position="441"/>
    </location>
</feature>
<evidence type="ECO:0000256" key="3">
    <source>
        <dbReference type="ARBA" id="ARBA00023186"/>
    </source>
</evidence>
<dbReference type="Pfam" id="PF25767">
    <property type="entry name" value="ARM_TBCD_2nd"/>
    <property type="match status" value="1"/>
</dbReference>
<comment type="similarity">
    <text evidence="1">Belongs to the TBCD family.</text>
</comment>